<reference evidence="1 2" key="1">
    <citation type="journal article" date="2016" name="BMC Genomics">
        <title>Comparative genomics reveals Cyclospora cayetanensis possesses coccidia-like metabolism and invasion components but unique surface antigens.</title>
        <authorList>
            <person name="Liu S."/>
            <person name="Wang L."/>
            <person name="Zheng H."/>
            <person name="Xu Z."/>
            <person name="Roellig D.M."/>
            <person name="Li N."/>
            <person name="Frace M.A."/>
            <person name="Tang K."/>
            <person name="Arrowood M.J."/>
            <person name="Moss D.M."/>
            <person name="Zhang L."/>
            <person name="Feng Y."/>
            <person name="Xiao L."/>
        </authorList>
    </citation>
    <scope>NUCLEOTIDE SEQUENCE [LARGE SCALE GENOMIC DNA]</scope>
    <source>
        <strain evidence="1 2">CHN_HEN01</strain>
    </source>
</reference>
<organism evidence="1 2">
    <name type="scientific">Cyclospora cayetanensis</name>
    <dbReference type="NCBI Taxonomy" id="88456"/>
    <lineage>
        <taxon>Eukaryota</taxon>
        <taxon>Sar</taxon>
        <taxon>Alveolata</taxon>
        <taxon>Apicomplexa</taxon>
        <taxon>Conoidasida</taxon>
        <taxon>Coccidia</taxon>
        <taxon>Eucoccidiorida</taxon>
        <taxon>Eimeriorina</taxon>
        <taxon>Eimeriidae</taxon>
        <taxon>Cyclospora</taxon>
    </lineage>
</organism>
<dbReference type="AlphaFoldDB" id="A0A1D3D9M4"/>
<name>A0A1D3D9M4_9EIME</name>
<dbReference type="Proteomes" id="UP000095192">
    <property type="component" value="Unassembled WGS sequence"/>
</dbReference>
<sequence>MPQKSHAAAAAAKLSLIRLRQNSVIGTATELLQRLSQLKQYASLVAAALSPFLMHLNELLQQAPATRDIVPWYTGAACIGHVEP</sequence>
<protein>
    <submittedName>
        <fullName evidence="1">Uncharacterized protein</fullName>
    </submittedName>
</protein>
<evidence type="ECO:0000313" key="2">
    <source>
        <dbReference type="Proteomes" id="UP000095192"/>
    </source>
</evidence>
<evidence type="ECO:0000313" key="1">
    <source>
        <dbReference type="EMBL" id="OEH80135.1"/>
    </source>
</evidence>
<proteinExistence type="predicted"/>
<gene>
    <name evidence="1" type="ORF">cyc_03200</name>
</gene>
<dbReference type="EMBL" id="JROU02000188">
    <property type="protein sequence ID" value="OEH80135.1"/>
    <property type="molecule type" value="Genomic_DNA"/>
</dbReference>
<comment type="caution">
    <text evidence="1">The sequence shown here is derived from an EMBL/GenBank/DDBJ whole genome shotgun (WGS) entry which is preliminary data.</text>
</comment>
<dbReference type="VEuPathDB" id="ToxoDB:cyc_03200"/>
<accession>A0A1D3D9M4</accession>
<keyword evidence="2" id="KW-1185">Reference proteome</keyword>
<dbReference type="InParanoid" id="A0A1D3D9M4"/>